<gene>
    <name evidence="1" type="ORF">QR680_013400</name>
</gene>
<comment type="caution">
    <text evidence="1">The sequence shown here is derived from an EMBL/GenBank/DDBJ whole genome shotgun (WGS) entry which is preliminary data.</text>
</comment>
<proteinExistence type="predicted"/>
<organism evidence="1 2">
    <name type="scientific">Steinernema hermaphroditum</name>
    <dbReference type="NCBI Taxonomy" id="289476"/>
    <lineage>
        <taxon>Eukaryota</taxon>
        <taxon>Metazoa</taxon>
        <taxon>Ecdysozoa</taxon>
        <taxon>Nematoda</taxon>
        <taxon>Chromadorea</taxon>
        <taxon>Rhabditida</taxon>
        <taxon>Tylenchina</taxon>
        <taxon>Panagrolaimomorpha</taxon>
        <taxon>Strongyloidoidea</taxon>
        <taxon>Steinernematidae</taxon>
        <taxon>Steinernema</taxon>
    </lineage>
</organism>
<evidence type="ECO:0000313" key="2">
    <source>
        <dbReference type="Proteomes" id="UP001175271"/>
    </source>
</evidence>
<name>A0AA39I5D9_9BILA</name>
<dbReference type="AlphaFoldDB" id="A0AA39I5D9"/>
<keyword evidence="2" id="KW-1185">Reference proteome</keyword>
<protein>
    <submittedName>
        <fullName evidence="1">Uncharacterized protein</fullName>
    </submittedName>
</protein>
<dbReference type="EMBL" id="JAUCMV010000002">
    <property type="protein sequence ID" value="KAK0418148.1"/>
    <property type="molecule type" value="Genomic_DNA"/>
</dbReference>
<reference evidence="1" key="1">
    <citation type="submission" date="2023-06" db="EMBL/GenBank/DDBJ databases">
        <title>Genomic analysis of the entomopathogenic nematode Steinernema hermaphroditum.</title>
        <authorList>
            <person name="Schwarz E.M."/>
            <person name="Heppert J.K."/>
            <person name="Baniya A."/>
            <person name="Schwartz H.T."/>
            <person name="Tan C.-H."/>
            <person name="Antoshechkin I."/>
            <person name="Sternberg P.W."/>
            <person name="Goodrich-Blair H."/>
            <person name="Dillman A.R."/>
        </authorList>
    </citation>
    <scope>NUCLEOTIDE SEQUENCE</scope>
    <source>
        <strain evidence="1">PS9179</strain>
        <tissue evidence="1">Whole animal</tissue>
    </source>
</reference>
<dbReference type="Proteomes" id="UP001175271">
    <property type="component" value="Unassembled WGS sequence"/>
</dbReference>
<accession>A0AA39I5D9</accession>
<evidence type="ECO:0000313" key="1">
    <source>
        <dbReference type="EMBL" id="KAK0418148.1"/>
    </source>
</evidence>
<sequence>MPPTSARRRSYRTCERDLCLAVLSLLVLAFFIGLSVKAKRDFAERRHLEKGLWTEVWTDEHVPSDVKFDYFLQFAENITESLQRDFNLMMRKQAKGYGTTAYAEIVHEERKTILVRVISFLQDYATTPDSDGEESAPLVKKELRVLSLERFLSLCKALSSIAILERKDEVLFELDFYDQMADKVINSTSAQGDVLSKERFPVPRAK</sequence>